<feature type="domain" description="Arrestin C-terminal-like" evidence="1">
    <location>
        <begin position="137"/>
        <end position="270"/>
    </location>
</feature>
<name>A0AAD9G1H6_9STRA</name>
<dbReference type="Gene3D" id="2.60.40.640">
    <property type="match status" value="2"/>
</dbReference>
<sequence length="271" mass="31128">MELMLDIRGLETIAWVKRQGESTTHHQDKHVIIHKQLQISTDREIFFPGEYAYQFNYELQPTLPGSFQLSHRSAGRFRNIRSTVKYELKALQRVQGAFRADLEMKRELVVVPVPTAPVVRPLQRSTSQEVWVMTMFRKGTCQLSAYMDRDVFVPGEKVMVRCSIFNLSKVNIRALSLRLYEDLVLHHKRGKDTRTSTCLCEGEFSGVLAGDTADKIVSLHLMDWRSGRAIQPSTASRFIACDYRIEVRCSFMMSPSVSLEFPITVVHQNSK</sequence>
<dbReference type="SUPFAM" id="SSF81296">
    <property type="entry name" value="E set domains"/>
    <property type="match status" value="1"/>
</dbReference>
<dbReference type="Pfam" id="PF02752">
    <property type="entry name" value="Arrestin_C"/>
    <property type="match status" value="1"/>
</dbReference>
<dbReference type="SMART" id="SM01017">
    <property type="entry name" value="Arrestin_C"/>
    <property type="match status" value="1"/>
</dbReference>
<dbReference type="InterPro" id="IPR011022">
    <property type="entry name" value="Arrestin_C-like"/>
</dbReference>
<dbReference type="AlphaFoldDB" id="A0AAD9G1H6"/>
<dbReference type="EMBL" id="JASMQC010000041">
    <property type="protein sequence ID" value="KAK1930090.1"/>
    <property type="molecule type" value="Genomic_DNA"/>
</dbReference>
<protein>
    <submittedName>
        <fullName evidence="2">Arrestin domain-containing protein A</fullName>
    </submittedName>
</protein>
<comment type="caution">
    <text evidence="2">The sequence shown here is derived from an EMBL/GenBank/DDBJ whole genome shotgun (WGS) entry which is preliminary data.</text>
</comment>
<accession>A0AAD9G1H6</accession>
<gene>
    <name evidence="2" type="ORF">P3T76_014324</name>
</gene>
<dbReference type="InterPro" id="IPR050357">
    <property type="entry name" value="Arrestin_domain-protein"/>
</dbReference>
<proteinExistence type="predicted"/>
<dbReference type="GO" id="GO:0005737">
    <property type="term" value="C:cytoplasm"/>
    <property type="evidence" value="ECO:0007669"/>
    <property type="project" value="TreeGrafter"/>
</dbReference>
<dbReference type="InterPro" id="IPR014752">
    <property type="entry name" value="Arrestin-like_C"/>
</dbReference>
<evidence type="ECO:0000259" key="1">
    <source>
        <dbReference type="SMART" id="SM01017"/>
    </source>
</evidence>
<dbReference type="PANTHER" id="PTHR11188">
    <property type="entry name" value="ARRESTIN DOMAIN CONTAINING PROTEIN"/>
    <property type="match status" value="1"/>
</dbReference>
<organism evidence="2 3">
    <name type="scientific">Phytophthora citrophthora</name>
    <dbReference type="NCBI Taxonomy" id="4793"/>
    <lineage>
        <taxon>Eukaryota</taxon>
        <taxon>Sar</taxon>
        <taxon>Stramenopiles</taxon>
        <taxon>Oomycota</taxon>
        <taxon>Peronosporomycetes</taxon>
        <taxon>Peronosporales</taxon>
        <taxon>Peronosporaceae</taxon>
        <taxon>Phytophthora</taxon>
    </lineage>
</organism>
<evidence type="ECO:0000313" key="3">
    <source>
        <dbReference type="Proteomes" id="UP001259832"/>
    </source>
</evidence>
<dbReference type="PANTHER" id="PTHR11188:SF17">
    <property type="entry name" value="FI21816P1"/>
    <property type="match status" value="1"/>
</dbReference>
<dbReference type="InterPro" id="IPR014756">
    <property type="entry name" value="Ig_E-set"/>
</dbReference>
<reference evidence="2" key="1">
    <citation type="submission" date="2023-08" db="EMBL/GenBank/DDBJ databases">
        <title>Reference Genome Resource for the Citrus Pathogen Phytophthora citrophthora.</title>
        <authorList>
            <person name="Moller H."/>
            <person name="Coetzee B."/>
            <person name="Rose L.J."/>
            <person name="Van Niekerk J.M."/>
        </authorList>
    </citation>
    <scope>NUCLEOTIDE SEQUENCE</scope>
    <source>
        <strain evidence="2">STE-U-9442</strain>
    </source>
</reference>
<keyword evidence="3" id="KW-1185">Reference proteome</keyword>
<dbReference type="GO" id="GO:0015031">
    <property type="term" value="P:protein transport"/>
    <property type="evidence" value="ECO:0007669"/>
    <property type="project" value="TreeGrafter"/>
</dbReference>
<dbReference type="Proteomes" id="UP001259832">
    <property type="component" value="Unassembled WGS sequence"/>
</dbReference>
<evidence type="ECO:0000313" key="2">
    <source>
        <dbReference type="EMBL" id="KAK1930090.1"/>
    </source>
</evidence>